<sequence length="383" mass="42561">MTARTVGVGIGADQLDTTDMVLNIGPQHPSTHGVLRLRLVLDGERIVSAEPIVGYMHRGAEKLFEVRDYRQIVMLANRHDWLSAFANELGVVLAVERMLGMEVPRRAVWARTLLAELNRVLNHLMFLGSYPLELGAITPIFHAFREREEIQAVMEEISGGRMHFMFNRVGGLKEDLPAGWTGRVRHAVATVRTRLARLDDLVSDNEIFRARTRGVGVLTPAVVAAYGVSGPIARASGVDFDLRRDEPYLAYGELTDVLRVVTREEGDCLARFECLLEQVHVSLDLADACCDRLDDLPQGPVNLRLPKVLKAPEGHTYAWTENPLGLNGYYLVSRGEKTPWRLKLRSASYNNVQVLGEVLPGCLIADMVAILGSLFFVVGDIDK</sequence>
<name>A0A401YRN0_9ACTN</name>
<reference evidence="9 10" key="1">
    <citation type="submission" date="2018-12" db="EMBL/GenBank/DDBJ databases">
        <title>Draft genome sequence of Embleya hyalina NBRC 13850T.</title>
        <authorList>
            <person name="Komaki H."/>
            <person name="Hosoyama A."/>
            <person name="Kimura A."/>
            <person name="Ichikawa N."/>
            <person name="Tamura T."/>
        </authorList>
    </citation>
    <scope>NUCLEOTIDE SEQUENCE [LARGE SCALE GENOMIC DNA]</scope>
    <source>
        <strain evidence="9 10">NBRC 13850</strain>
    </source>
</reference>
<comment type="function">
    <text evidence="6">NDH-1 shuttles electrons from NADH, via FMN and iron-sulfur (Fe-S) centers, to quinones in the respiratory chain. The immediate electron acceptor for the enzyme in this species is believed to be a menaquinone. Couples the redox reaction to proton translocation (for every two electrons transferred, four hydrogen ions are translocated across the cytoplasmic membrane), and thus conserves the redox energy in a proton gradient.</text>
</comment>
<dbReference type="SUPFAM" id="SSF56762">
    <property type="entry name" value="HydB/Nqo4-like"/>
    <property type="match status" value="1"/>
</dbReference>
<keyword evidence="4 6" id="KW-1278">Translocase</keyword>
<evidence type="ECO:0000256" key="2">
    <source>
        <dbReference type="ARBA" id="ARBA00022448"/>
    </source>
</evidence>
<dbReference type="InterPro" id="IPR029014">
    <property type="entry name" value="NiFe-Hase_large"/>
</dbReference>
<evidence type="ECO:0000313" key="9">
    <source>
        <dbReference type="EMBL" id="GCD97258.1"/>
    </source>
</evidence>
<keyword evidence="5 6" id="KW-0520">NAD</keyword>
<evidence type="ECO:0000313" key="10">
    <source>
        <dbReference type="Proteomes" id="UP000286931"/>
    </source>
</evidence>
<dbReference type="Proteomes" id="UP000286931">
    <property type="component" value="Unassembled WGS sequence"/>
</dbReference>
<feature type="domain" description="NADH-quinone oxidoreductase subunit D" evidence="8">
    <location>
        <begin position="309"/>
        <end position="383"/>
    </location>
</feature>
<dbReference type="Pfam" id="PF00346">
    <property type="entry name" value="Complex1_49kDa"/>
    <property type="match status" value="2"/>
</dbReference>
<dbReference type="EMBL" id="BIFH01000023">
    <property type="protein sequence ID" value="GCD97258.1"/>
    <property type="molecule type" value="Genomic_DNA"/>
</dbReference>
<evidence type="ECO:0000256" key="6">
    <source>
        <dbReference type="HAMAP-Rule" id="MF_01358"/>
    </source>
</evidence>
<dbReference type="InterPro" id="IPR001135">
    <property type="entry name" value="NADH_Q_OxRdtase_suD"/>
</dbReference>
<dbReference type="EC" id="7.1.1.-" evidence="6"/>
<evidence type="ECO:0000259" key="8">
    <source>
        <dbReference type="Pfam" id="PF00346"/>
    </source>
</evidence>
<comment type="catalytic activity">
    <reaction evidence="6">
        <text>a quinone + NADH + 5 H(+)(in) = a quinol + NAD(+) + 4 H(+)(out)</text>
        <dbReference type="Rhea" id="RHEA:57888"/>
        <dbReference type="ChEBI" id="CHEBI:15378"/>
        <dbReference type="ChEBI" id="CHEBI:24646"/>
        <dbReference type="ChEBI" id="CHEBI:57540"/>
        <dbReference type="ChEBI" id="CHEBI:57945"/>
        <dbReference type="ChEBI" id="CHEBI:132124"/>
    </reaction>
</comment>
<dbReference type="PROSITE" id="PS00535">
    <property type="entry name" value="COMPLEX1_49K"/>
    <property type="match status" value="1"/>
</dbReference>
<comment type="subunit">
    <text evidence="6">NDH-1 is composed of 14 different subunits. Subunits NuoB, C, D, E, F, and G constitute the peripheral sector of the complex.</text>
</comment>
<organism evidence="9 10">
    <name type="scientific">Embleya hyalina</name>
    <dbReference type="NCBI Taxonomy" id="516124"/>
    <lineage>
        <taxon>Bacteria</taxon>
        <taxon>Bacillati</taxon>
        <taxon>Actinomycetota</taxon>
        <taxon>Actinomycetes</taxon>
        <taxon>Kitasatosporales</taxon>
        <taxon>Streptomycetaceae</taxon>
        <taxon>Embleya</taxon>
    </lineage>
</organism>
<dbReference type="GO" id="GO:0048038">
    <property type="term" value="F:quinone binding"/>
    <property type="evidence" value="ECO:0007669"/>
    <property type="project" value="UniProtKB-KW"/>
</dbReference>
<dbReference type="GO" id="GO:0051287">
    <property type="term" value="F:NAD binding"/>
    <property type="evidence" value="ECO:0007669"/>
    <property type="project" value="InterPro"/>
</dbReference>
<keyword evidence="6" id="KW-0472">Membrane</keyword>
<dbReference type="HAMAP" id="MF_01358">
    <property type="entry name" value="NDH1_NuoD"/>
    <property type="match status" value="1"/>
</dbReference>
<keyword evidence="3 6" id="KW-0874">Quinone</keyword>
<accession>A0A401YRN0</accession>
<protein>
    <recommendedName>
        <fullName evidence="6">NADH-quinone oxidoreductase subunit D</fullName>
        <ecNumber evidence="6">7.1.1.-</ecNumber>
    </recommendedName>
    <alternativeName>
        <fullName evidence="6">NADH dehydrogenase I subunit D</fullName>
    </alternativeName>
    <alternativeName>
        <fullName evidence="6">NDH-1 subunit D</fullName>
    </alternativeName>
</protein>
<dbReference type="RefSeq" id="WP_126639240.1">
    <property type="nucleotide sequence ID" value="NZ_BIFH01000023.1"/>
</dbReference>
<comment type="subcellular location">
    <subcellularLocation>
        <location evidence="6">Cell membrane</location>
        <topology evidence="6">Peripheral membrane protein</topology>
        <orientation evidence="6">Cytoplasmic side</orientation>
    </subcellularLocation>
</comment>
<keyword evidence="2 6" id="KW-0813">Transport</keyword>
<evidence type="ECO:0000256" key="5">
    <source>
        <dbReference type="ARBA" id="ARBA00023027"/>
    </source>
</evidence>
<keyword evidence="10" id="KW-1185">Reference proteome</keyword>
<dbReference type="OrthoDB" id="9801496at2"/>
<evidence type="ECO:0000256" key="4">
    <source>
        <dbReference type="ARBA" id="ARBA00022967"/>
    </source>
</evidence>
<dbReference type="GO" id="GO:0005886">
    <property type="term" value="C:plasma membrane"/>
    <property type="evidence" value="ECO:0007669"/>
    <property type="project" value="UniProtKB-SubCell"/>
</dbReference>
<evidence type="ECO:0000256" key="3">
    <source>
        <dbReference type="ARBA" id="ARBA00022719"/>
    </source>
</evidence>
<evidence type="ECO:0000256" key="1">
    <source>
        <dbReference type="ARBA" id="ARBA00005769"/>
    </source>
</evidence>
<feature type="domain" description="NADH-quinone oxidoreductase subunit D" evidence="8">
    <location>
        <begin position="134"/>
        <end position="306"/>
    </location>
</feature>
<dbReference type="InterPro" id="IPR014029">
    <property type="entry name" value="NADH_UbQ_OxRdtase_49kDa_CS"/>
</dbReference>
<dbReference type="PANTHER" id="PTHR11993:SF10">
    <property type="entry name" value="NADH DEHYDROGENASE [UBIQUINONE] IRON-SULFUR PROTEIN 2, MITOCHONDRIAL"/>
    <property type="match status" value="1"/>
</dbReference>
<comment type="caution">
    <text evidence="9">The sequence shown here is derived from an EMBL/GenBank/DDBJ whole genome shotgun (WGS) entry which is preliminary data.</text>
</comment>
<gene>
    <name evidence="9" type="primary">nuoD1</name>
    <name evidence="6" type="synonym">nuoD</name>
    <name evidence="9" type="ORF">EHYA_04950</name>
</gene>
<evidence type="ECO:0000256" key="7">
    <source>
        <dbReference type="RuleBase" id="RU003685"/>
    </source>
</evidence>
<comment type="similarity">
    <text evidence="1 6 7">Belongs to the complex I 49 kDa subunit family.</text>
</comment>
<dbReference type="InterPro" id="IPR022885">
    <property type="entry name" value="NDH1_su_D/H"/>
</dbReference>
<dbReference type="AlphaFoldDB" id="A0A401YRN0"/>
<dbReference type="GO" id="GO:0050136">
    <property type="term" value="F:NADH dehydrogenase (quinone) (non-electrogenic) activity"/>
    <property type="evidence" value="ECO:0007669"/>
    <property type="project" value="UniProtKB-UniRule"/>
</dbReference>
<dbReference type="Gene3D" id="1.10.645.10">
    <property type="entry name" value="Cytochrome-c3 Hydrogenase, chain B"/>
    <property type="match status" value="1"/>
</dbReference>
<proteinExistence type="inferred from homology"/>
<keyword evidence="6" id="KW-1003">Cell membrane</keyword>
<dbReference type="PANTHER" id="PTHR11993">
    <property type="entry name" value="NADH-UBIQUINONE OXIDOREDUCTASE 49 KDA SUBUNIT"/>
    <property type="match status" value="1"/>
</dbReference>